<protein>
    <recommendedName>
        <fullName evidence="1">MIP18 family-like domain-containing protein</fullName>
    </recommendedName>
</protein>
<name>A0A917FE99_9HYPH</name>
<evidence type="ECO:0000313" key="3">
    <source>
        <dbReference type="Proteomes" id="UP000606044"/>
    </source>
</evidence>
<dbReference type="InterPro" id="IPR052339">
    <property type="entry name" value="Fe-S_Maturation_MIP18"/>
</dbReference>
<gene>
    <name evidence="2" type="ORF">GCM10007301_28690</name>
</gene>
<proteinExistence type="predicted"/>
<sequence>MAVNDAARGMDAEPYVGGAHMADEGGALLEDDLSGIIEEDLEEEADAGDTVPAPWDEAAVTAEIIEALRTVHDPEIPVNIYDLGLIYRINLLPPFGVELDMTLTAPGCPVAGELVSMVQRAVLTVPQIDVATVRLVFDPPWDSSKMTEDVKLELGLL</sequence>
<evidence type="ECO:0000313" key="2">
    <source>
        <dbReference type="EMBL" id="GGF67269.1"/>
    </source>
</evidence>
<accession>A0A917FE99</accession>
<reference evidence="2" key="2">
    <citation type="submission" date="2020-09" db="EMBL/GenBank/DDBJ databases">
        <authorList>
            <person name="Sun Q."/>
            <person name="Sedlacek I."/>
        </authorList>
    </citation>
    <scope>NUCLEOTIDE SEQUENCE</scope>
    <source>
        <strain evidence="2">CCM 7897</strain>
    </source>
</reference>
<comment type="caution">
    <text evidence="2">The sequence shown here is derived from an EMBL/GenBank/DDBJ whole genome shotgun (WGS) entry which is preliminary data.</text>
</comment>
<feature type="domain" description="MIP18 family-like" evidence="1">
    <location>
        <begin position="62"/>
        <end position="133"/>
    </location>
</feature>
<dbReference type="SUPFAM" id="SSF117916">
    <property type="entry name" value="Fe-S cluster assembly (FSCA) domain-like"/>
    <property type="match status" value="1"/>
</dbReference>
<reference evidence="2" key="1">
    <citation type="journal article" date="2014" name="Int. J. Syst. Evol. Microbiol.">
        <title>Complete genome sequence of Corynebacterium casei LMG S-19264T (=DSM 44701T), isolated from a smear-ripened cheese.</title>
        <authorList>
            <consortium name="US DOE Joint Genome Institute (JGI-PGF)"/>
            <person name="Walter F."/>
            <person name="Albersmeier A."/>
            <person name="Kalinowski J."/>
            <person name="Ruckert C."/>
        </authorList>
    </citation>
    <scope>NUCLEOTIDE SEQUENCE</scope>
    <source>
        <strain evidence="2">CCM 7897</strain>
    </source>
</reference>
<dbReference type="Proteomes" id="UP000606044">
    <property type="component" value="Unassembled WGS sequence"/>
</dbReference>
<dbReference type="AlphaFoldDB" id="A0A917FE99"/>
<evidence type="ECO:0000259" key="1">
    <source>
        <dbReference type="Pfam" id="PF01883"/>
    </source>
</evidence>
<dbReference type="RefSeq" id="WP_373870067.1">
    <property type="nucleotide sequence ID" value="NZ_BMCT01000003.1"/>
</dbReference>
<dbReference type="InterPro" id="IPR002744">
    <property type="entry name" value="MIP18-like"/>
</dbReference>
<dbReference type="InterPro" id="IPR034904">
    <property type="entry name" value="FSCA_dom_sf"/>
</dbReference>
<dbReference type="Pfam" id="PF01883">
    <property type="entry name" value="FeS_assembly_P"/>
    <property type="match status" value="1"/>
</dbReference>
<keyword evidence="3" id="KW-1185">Reference proteome</keyword>
<dbReference type="PANTHER" id="PTHR42831:SF1">
    <property type="entry name" value="FE-S PROTEIN MATURATION AUXILIARY FACTOR YITW"/>
    <property type="match status" value="1"/>
</dbReference>
<organism evidence="2 3">
    <name type="scientific">Azorhizobium oxalatiphilum</name>
    <dbReference type="NCBI Taxonomy" id="980631"/>
    <lineage>
        <taxon>Bacteria</taxon>
        <taxon>Pseudomonadati</taxon>
        <taxon>Pseudomonadota</taxon>
        <taxon>Alphaproteobacteria</taxon>
        <taxon>Hyphomicrobiales</taxon>
        <taxon>Xanthobacteraceae</taxon>
        <taxon>Azorhizobium</taxon>
    </lineage>
</organism>
<dbReference type="EMBL" id="BMCT01000003">
    <property type="protein sequence ID" value="GGF67269.1"/>
    <property type="molecule type" value="Genomic_DNA"/>
</dbReference>
<dbReference type="PANTHER" id="PTHR42831">
    <property type="entry name" value="FE-S PROTEIN MATURATION AUXILIARY FACTOR YITW"/>
    <property type="match status" value="1"/>
</dbReference>
<dbReference type="Gene3D" id="3.30.300.130">
    <property type="entry name" value="Fe-S cluster assembly (FSCA)"/>
    <property type="match status" value="1"/>
</dbReference>